<keyword evidence="12" id="KW-1185">Reference proteome</keyword>
<dbReference type="PANTHER" id="PTHR36766:SF45">
    <property type="entry name" value="NB-ARC DOMAIN-CONTAINING PROTEIN"/>
    <property type="match status" value="1"/>
</dbReference>
<dbReference type="EMBL" id="BAABME010003843">
    <property type="protein sequence ID" value="GAA0160310.1"/>
    <property type="molecule type" value="Genomic_DNA"/>
</dbReference>
<feature type="domain" description="Disease resistance N-terminal" evidence="8">
    <location>
        <begin position="5"/>
        <end position="97"/>
    </location>
</feature>
<dbReference type="FunFam" id="3.40.50.300:FF:001091">
    <property type="entry name" value="Probable disease resistance protein At1g61300"/>
    <property type="match status" value="1"/>
</dbReference>
<evidence type="ECO:0000256" key="5">
    <source>
        <dbReference type="ARBA" id="ARBA00022821"/>
    </source>
</evidence>
<dbReference type="SMART" id="SM00369">
    <property type="entry name" value="LRR_TYP"/>
    <property type="match status" value="1"/>
</dbReference>
<dbReference type="Gene3D" id="3.40.50.300">
    <property type="entry name" value="P-loop containing nucleotide triphosphate hydrolases"/>
    <property type="match status" value="1"/>
</dbReference>
<keyword evidence="6" id="KW-0067">ATP-binding</keyword>
<dbReference type="Gene3D" id="1.10.10.10">
    <property type="entry name" value="Winged helix-like DNA-binding domain superfamily/Winged helix DNA-binding domain"/>
    <property type="match status" value="1"/>
</dbReference>
<name>A0AAV3QCG2_LITER</name>
<comment type="similarity">
    <text evidence="1">Belongs to the disease resistance NB-LRR family.</text>
</comment>
<dbReference type="GO" id="GO:0051607">
    <property type="term" value="P:defense response to virus"/>
    <property type="evidence" value="ECO:0007669"/>
    <property type="project" value="UniProtKB-ARBA"/>
</dbReference>
<dbReference type="InterPro" id="IPR042197">
    <property type="entry name" value="Apaf_helical"/>
</dbReference>
<dbReference type="Gene3D" id="3.80.10.10">
    <property type="entry name" value="Ribonuclease Inhibitor"/>
    <property type="match status" value="1"/>
</dbReference>
<dbReference type="InterPro" id="IPR038005">
    <property type="entry name" value="RX-like_CC"/>
</dbReference>
<dbReference type="InterPro" id="IPR058922">
    <property type="entry name" value="WHD_DRP"/>
</dbReference>
<feature type="domain" description="Disease resistance protein winged helix" evidence="9">
    <location>
        <begin position="439"/>
        <end position="512"/>
    </location>
</feature>
<dbReference type="Gene3D" id="1.20.5.4130">
    <property type="match status" value="1"/>
</dbReference>
<evidence type="ECO:0000256" key="3">
    <source>
        <dbReference type="ARBA" id="ARBA00022737"/>
    </source>
</evidence>
<dbReference type="InterPro" id="IPR003591">
    <property type="entry name" value="Leu-rich_rpt_typical-subtyp"/>
</dbReference>
<evidence type="ECO:0000256" key="4">
    <source>
        <dbReference type="ARBA" id="ARBA00022741"/>
    </source>
</evidence>
<evidence type="ECO:0000259" key="8">
    <source>
        <dbReference type="Pfam" id="PF18052"/>
    </source>
</evidence>
<dbReference type="InterPro" id="IPR041118">
    <property type="entry name" value="Rx_N"/>
</dbReference>
<dbReference type="Pfam" id="PF23559">
    <property type="entry name" value="WHD_DRP"/>
    <property type="match status" value="1"/>
</dbReference>
<dbReference type="InterPro" id="IPR001611">
    <property type="entry name" value="Leu-rich_rpt"/>
</dbReference>
<organism evidence="11 12">
    <name type="scientific">Lithospermum erythrorhizon</name>
    <name type="common">Purple gromwell</name>
    <name type="synonym">Lithospermum officinale var. erythrorhizon</name>
    <dbReference type="NCBI Taxonomy" id="34254"/>
    <lineage>
        <taxon>Eukaryota</taxon>
        <taxon>Viridiplantae</taxon>
        <taxon>Streptophyta</taxon>
        <taxon>Embryophyta</taxon>
        <taxon>Tracheophyta</taxon>
        <taxon>Spermatophyta</taxon>
        <taxon>Magnoliopsida</taxon>
        <taxon>eudicotyledons</taxon>
        <taxon>Gunneridae</taxon>
        <taxon>Pentapetalae</taxon>
        <taxon>asterids</taxon>
        <taxon>lamiids</taxon>
        <taxon>Boraginales</taxon>
        <taxon>Boraginaceae</taxon>
        <taxon>Boraginoideae</taxon>
        <taxon>Lithospermeae</taxon>
        <taxon>Lithospermum</taxon>
    </lineage>
</organism>
<dbReference type="InterPro" id="IPR002182">
    <property type="entry name" value="NB-ARC"/>
</dbReference>
<dbReference type="AlphaFoldDB" id="A0AAV3QCG2"/>
<evidence type="ECO:0000313" key="12">
    <source>
        <dbReference type="Proteomes" id="UP001454036"/>
    </source>
</evidence>
<keyword evidence="3" id="KW-0677">Repeat</keyword>
<dbReference type="GO" id="GO:0043531">
    <property type="term" value="F:ADP binding"/>
    <property type="evidence" value="ECO:0007669"/>
    <property type="project" value="InterPro"/>
</dbReference>
<evidence type="ECO:0000259" key="9">
    <source>
        <dbReference type="Pfam" id="PF23559"/>
    </source>
</evidence>
<dbReference type="Pfam" id="PF00931">
    <property type="entry name" value="NB-ARC"/>
    <property type="match status" value="1"/>
</dbReference>
<dbReference type="InterPro" id="IPR027417">
    <property type="entry name" value="P-loop_NTPase"/>
</dbReference>
<gene>
    <name evidence="11" type="ORF">LIER_16892</name>
</gene>
<sequence length="992" mass="113142">MAEAVVSLVVERLASVIEEQIREEINLVVGVKKEVKSLTKKLKMIRTILEDAEKRKMKEIDVQGWLEEFHGLSYDMDDVLDEWNTALLKAELEQVDHSSVSRPKLSFSSISSCFCLKKVSLRRDIALKIKDLNTRLEVIYKEKDQFKFVEGERIDSNVFKPIKTTSVVKESEVYGRDDDKDVLVTKLLDEVSIDSQEQDEILVMSIVGTGGLGKTTLAQLVYNDESVGKEFELKIWVCVSDPFDEIRVAKAILECLGKGKESRDLNELETLLEVVKVEISGKKFLLVLDDVWNEDERLWEPLRNSLENGECGSRVLVTTRNEKVAIMMGSAYLHRLGLLSDVDCWSLFKKIAFVGRKKDEGRLEGIGKEIVKKCHGMPLATKTLAGLLRFKNTTEEWQNVLDSELWKLEVAAIKLFPHLYLSFCDVPSIMRPCFTYCAIFPKDTKIVVADLIKLWMAQGYLATARSDEEVELRGQEYFNDLAMRSLFQDFERDEFGEEVISCKMHDIVHDFAQYMAGKECLIMQNDSGSNSSDSVQVRHFNWIASEEFTCIPSVCTTGKLRSFLADSVPENLFQDLLSNLKHVRSLRLKNADLYEIPKDISTLIHLRYLNLSDNPLEELPEEVCDLINLETLDISESGIYALPLAIGKLINLRHLVITECYLQFPQSLETLTSLRTFDKFILKRGNKLGCLKNFNNLRGSLEITVDDDVDLVSEKIEMEKAELKCKKHIKKFQLMFYDQVYPDHFGDPSVLTELIDVLGSPPNVEVLYLYALPTTRLPTWITSLYSLRDLTLESGELWSSLPPLGRLPHLESLQICNFPSCRHIGHNFLGVEVEGRDTTDATSSGESSSASSVVVAFPKLEKLVIRDCEEFEEWEDLTDKDEKRFAVFPRLQNLEILFCRRLKTLPPRLLGMATSLESLQIKNCHTFLDHHVKERGLSSHFKEHFMGERRVASSAYFDSNDAIGEFLKRLRCELVTVAPSSNITKGIHLLLM</sequence>
<protein>
    <submittedName>
        <fullName evidence="11">Antimicrobial response protein</fullName>
    </submittedName>
</protein>
<dbReference type="CDD" id="cd14798">
    <property type="entry name" value="RX-CC_like"/>
    <property type="match status" value="1"/>
</dbReference>
<dbReference type="InterPro" id="IPR032675">
    <property type="entry name" value="LRR_dom_sf"/>
</dbReference>
<dbReference type="PROSITE" id="PS51450">
    <property type="entry name" value="LRR"/>
    <property type="match status" value="1"/>
</dbReference>
<keyword evidence="4" id="KW-0547">Nucleotide-binding</keyword>
<dbReference type="GO" id="GO:0005524">
    <property type="term" value="F:ATP binding"/>
    <property type="evidence" value="ECO:0007669"/>
    <property type="project" value="UniProtKB-KW"/>
</dbReference>
<dbReference type="InterPro" id="IPR055414">
    <property type="entry name" value="LRR_R13L4/SHOC2-like"/>
</dbReference>
<dbReference type="SUPFAM" id="SSF52540">
    <property type="entry name" value="P-loop containing nucleoside triphosphate hydrolases"/>
    <property type="match status" value="1"/>
</dbReference>
<dbReference type="Pfam" id="PF23598">
    <property type="entry name" value="LRR_14"/>
    <property type="match status" value="1"/>
</dbReference>
<evidence type="ECO:0000256" key="2">
    <source>
        <dbReference type="ARBA" id="ARBA00022614"/>
    </source>
</evidence>
<proteinExistence type="inferred from homology"/>
<accession>A0AAV3QCG2</accession>
<dbReference type="PANTHER" id="PTHR36766">
    <property type="entry name" value="PLANT BROAD-SPECTRUM MILDEW RESISTANCE PROTEIN RPW8"/>
    <property type="match status" value="1"/>
</dbReference>
<dbReference type="PRINTS" id="PR00364">
    <property type="entry name" value="DISEASERSIST"/>
</dbReference>
<dbReference type="Pfam" id="PF18052">
    <property type="entry name" value="Rx_N"/>
    <property type="match status" value="1"/>
</dbReference>
<evidence type="ECO:0000256" key="6">
    <source>
        <dbReference type="ARBA" id="ARBA00022840"/>
    </source>
</evidence>
<evidence type="ECO:0000256" key="1">
    <source>
        <dbReference type="ARBA" id="ARBA00008894"/>
    </source>
</evidence>
<dbReference type="SUPFAM" id="SSF52058">
    <property type="entry name" value="L domain-like"/>
    <property type="match status" value="1"/>
</dbReference>
<reference evidence="11 12" key="1">
    <citation type="submission" date="2024-01" db="EMBL/GenBank/DDBJ databases">
        <title>The complete chloroplast genome sequence of Lithospermum erythrorhizon: insights into the phylogenetic relationship among Boraginaceae species and the maternal lineages of purple gromwells.</title>
        <authorList>
            <person name="Okada T."/>
            <person name="Watanabe K."/>
        </authorList>
    </citation>
    <scope>NUCLEOTIDE SEQUENCE [LARGE SCALE GENOMIC DNA]</scope>
</reference>
<evidence type="ECO:0000313" key="11">
    <source>
        <dbReference type="EMBL" id="GAA0160310.1"/>
    </source>
</evidence>
<keyword evidence="5" id="KW-0611">Plant defense</keyword>
<dbReference type="Proteomes" id="UP001454036">
    <property type="component" value="Unassembled WGS sequence"/>
</dbReference>
<dbReference type="FunFam" id="1.10.10.10:FF:000322">
    <property type="entry name" value="Probable disease resistance protein At1g63360"/>
    <property type="match status" value="1"/>
</dbReference>
<comment type="caution">
    <text evidence="11">The sequence shown here is derived from an EMBL/GenBank/DDBJ whole genome shotgun (WGS) entry which is preliminary data.</text>
</comment>
<feature type="domain" description="Disease resistance R13L4/SHOC-2-like LRR" evidence="10">
    <location>
        <begin position="559"/>
        <end position="875"/>
    </location>
</feature>
<dbReference type="InterPro" id="IPR036388">
    <property type="entry name" value="WH-like_DNA-bd_sf"/>
</dbReference>
<evidence type="ECO:0000259" key="7">
    <source>
        <dbReference type="Pfam" id="PF00931"/>
    </source>
</evidence>
<keyword evidence="2" id="KW-0433">Leucine-rich repeat</keyword>
<dbReference type="Gene3D" id="1.10.8.430">
    <property type="entry name" value="Helical domain of apoptotic protease-activating factors"/>
    <property type="match status" value="1"/>
</dbReference>
<feature type="domain" description="NB-ARC" evidence="7">
    <location>
        <begin position="192"/>
        <end position="355"/>
    </location>
</feature>
<evidence type="ECO:0000259" key="10">
    <source>
        <dbReference type="Pfam" id="PF23598"/>
    </source>
</evidence>